<dbReference type="AlphaFoldDB" id="A0AAD8GQT0"/>
<dbReference type="EMBL" id="JAUIZM010000013">
    <property type="protein sequence ID" value="KAK1353422.1"/>
    <property type="molecule type" value="Genomic_DNA"/>
</dbReference>
<sequence>MYFRKIGVLDNRTRLLSCFQKLLYQSLDGRVLNTDLPSLLKKHPVQIFTLQTWTNCNAADNSTFPYDLYDVPYSEEYKTFLLKVAELLHKAGDMTRTPRFSRGTRDSWLLLASPSN</sequence>
<organism evidence="1 2">
    <name type="scientific">Heracleum sosnowskyi</name>
    <dbReference type="NCBI Taxonomy" id="360622"/>
    <lineage>
        <taxon>Eukaryota</taxon>
        <taxon>Viridiplantae</taxon>
        <taxon>Streptophyta</taxon>
        <taxon>Embryophyta</taxon>
        <taxon>Tracheophyta</taxon>
        <taxon>Spermatophyta</taxon>
        <taxon>Magnoliopsida</taxon>
        <taxon>eudicotyledons</taxon>
        <taxon>Gunneridae</taxon>
        <taxon>Pentapetalae</taxon>
        <taxon>asterids</taxon>
        <taxon>campanulids</taxon>
        <taxon>Apiales</taxon>
        <taxon>Apiaceae</taxon>
        <taxon>Apioideae</taxon>
        <taxon>apioid superclade</taxon>
        <taxon>Tordylieae</taxon>
        <taxon>Tordyliinae</taxon>
        <taxon>Heracleum</taxon>
    </lineage>
</organism>
<gene>
    <name evidence="1" type="ORF">POM88_052557</name>
</gene>
<reference evidence="1" key="2">
    <citation type="submission" date="2023-05" db="EMBL/GenBank/DDBJ databases">
        <authorList>
            <person name="Schelkunov M.I."/>
        </authorList>
    </citation>
    <scope>NUCLEOTIDE SEQUENCE</scope>
    <source>
        <strain evidence="1">Hsosn_3</strain>
        <tissue evidence="1">Leaf</tissue>
    </source>
</reference>
<keyword evidence="2" id="KW-1185">Reference proteome</keyword>
<reference evidence="1" key="1">
    <citation type="submission" date="2023-02" db="EMBL/GenBank/DDBJ databases">
        <title>Genome of toxic invasive species Heracleum sosnowskyi carries increased number of genes despite the absence of recent whole-genome duplications.</title>
        <authorList>
            <person name="Schelkunov M."/>
            <person name="Shtratnikova V."/>
            <person name="Makarenko M."/>
            <person name="Klepikova A."/>
            <person name="Omelchenko D."/>
            <person name="Novikova G."/>
            <person name="Obukhova E."/>
            <person name="Bogdanov V."/>
            <person name="Penin A."/>
            <person name="Logacheva M."/>
        </authorList>
    </citation>
    <scope>NUCLEOTIDE SEQUENCE</scope>
    <source>
        <strain evidence="1">Hsosn_3</strain>
        <tissue evidence="1">Leaf</tissue>
    </source>
</reference>
<proteinExistence type="predicted"/>
<dbReference type="Proteomes" id="UP001237642">
    <property type="component" value="Unassembled WGS sequence"/>
</dbReference>
<evidence type="ECO:0000313" key="1">
    <source>
        <dbReference type="EMBL" id="KAK1353422.1"/>
    </source>
</evidence>
<evidence type="ECO:0000313" key="2">
    <source>
        <dbReference type="Proteomes" id="UP001237642"/>
    </source>
</evidence>
<name>A0AAD8GQT0_9APIA</name>
<comment type="caution">
    <text evidence="1">The sequence shown here is derived from an EMBL/GenBank/DDBJ whole genome shotgun (WGS) entry which is preliminary data.</text>
</comment>
<protein>
    <submittedName>
        <fullName evidence="1">Uncharacterized protein</fullName>
    </submittedName>
</protein>
<accession>A0AAD8GQT0</accession>